<evidence type="ECO:0000256" key="7">
    <source>
        <dbReference type="ARBA" id="ARBA00022840"/>
    </source>
</evidence>
<feature type="transmembrane region" description="Helical" evidence="9">
    <location>
        <begin position="52"/>
        <end position="72"/>
    </location>
</feature>
<evidence type="ECO:0000313" key="12">
    <source>
        <dbReference type="Proteomes" id="UP000315167"/>
    </source>
</evidence>
<evidence type="ECO:0000256" key="1">
    <source>
        <dbReference type="ARBA" id="ARBA00000085"/>
    </source>
</evidence>
<evidence type="ECO:0000256" key="2">
    <source>
        <dbReference type="ARBA" id="ARBA00012438"/>
    </source>
</evidence>
<evidence type="ECO:0000313" key="11">
    <source>
        <dbReference type="EMBL" id="TWH98890.1"/>
    </source>
</evidence>
<dbReference type="Gene3D" id="1.10.287.130">
    <property type="match status" value="1"/>
</dbReference>
<keyword evidence="5" id="KW-0547">Nucleotide-binding</keyword>
<dbReference type="GO" id="GO:0000155">
    <property type="term" value="F:phosphorelay sensor kinase activity"/>
    <property type="evidence" value="ECO:0007669"/>
    <property type="project" value="InterPro"/>
</dbReference>
<dbReference type="InterPro" id="IPR003594">
    <property type="entry name" value="HATPase_dom"/>
</dbReference>
<dbReference type="Pfam" id="PF02518">
    <property type="entry name" value="HATPase_c"/>
    <property type="match status" value="1"/>
</dbReference>
<keyword evidence="12" id="KW-1185">Reference proteome</keyword>
<evidence type="ECO:0000256" key="3">
    <source>
        <dbReference type="ARBA" id="ARBA00022553"/>
    </source>
</evidence>
<feature type="transmembrane region" description="Helical" evidence="9">
    <location>
        <begin position="28"/>
        <end position="46"/>
    </location>
</feature>
<keyword evidence="9" id="KW-0472">Membrane</keyword>
<dbReference type="InterPro" id="IPR003661">
    <property type="entry name" value="HisK_dim/P_dom"/>
</dbReference>
<comment type="catalytic activity">
    <reaction evidence="1">
        <text>ATP + protein L-histidine = ADP + protein N-phospho-L-histidine.</text>
        <dbReference type="EC" id="2.7.13.3"/>
    </reaction>
</comment>
<dbReference type="InterPro" id="IPR036097">
    <property type="entry name" value="HisK_dim/P_sf"/>
</dbReference>
<keyword evidence="9" id="KW-0812">Transmembrane</keyword>
<dbReference type="CDD" id="cd00082">
    <property type="entry name" value="HisKA"/>
    <property type="match status" value="1"/>
</dbReference>
<feature type="transmembrane region" description="Helical" evidence="9">
    <location>
        <begin position="129"/>
        <end position="150"/>
    </location>
</feature>
<feature type="transmembrane region" description="Helical" evidence="9">
    <location>
        <begin position="84"/>
        <end position="109"/>
    </location>
</feature>
<keyword evidence="9" id="KW-1133">Transmembrane helix</keyword>
<dbReference type="PROSITE" id="PS50109">
    <property type="entry name" value="HIS_KIN"/>
    <property type="match status" value="1"/>
</dbReference>
<evidence type="ECO:0000256" key="6">
    <source>
        <dbReference type="ARBA" id="ARBA00022777"/>
    </source>
</evidence>
<keyword evidence="3" id="KW-0597">Phosphoprotein</keyword>
<dbReference type="InterPro" id="IPR005467">
    <property type="entry name" value="His_kinase_dom"/>
</dbReference>
<accession>A0A562KTY8</accession>
<feature type="transmembrane region" description="Helical" evidence="9">
    <location>
        <begin position="162"/>
        <end position="180"/>
    </location>
</feature>
<reference evidence="11 12" key="1">
    <citation type="journal article" date="2015" name="Stand. Genomic Sci.">
        <title>Genomic Encyclopedia of Bacterial and Archaeal Type Strains, Phase III: the genomes of soil and plant-associated and newly described type strains.</title>
        <authorList>
            <person name="Whitman W.B."/>
            <person name="Woyke T."/>
            <person name="Klenk H.P."/>
            <person name="Zhou Y."/>
            <person name="Lilburn T.G."/>
            <person name="Beck B.J."/>
            <person name="De Vos P."/>
            <person name="Vandamme P."/>
            <person name="Eisen J.A."/>
            <person name="Garrity G."/>
            <person name="Hugenholtz P."/>
            <person name="Kyrpides N.C."/>
        </authorList>
    </citation>
    <scope>NUCLEOTIDE SEQUENCE [LARGE SCALE GENOMIC DNA]</scope>
    <source>
        <strain evidence="11 12">CGMCC 1.10821</strain>
    </source>
</reference>
<evidence type="ECO:0000259" key="10">
    <source>
        <dbReference type="PROSITE" id="PS50109"/>
    </source>
</evidence>
<dbReference type="EC" id="2.7.13.3" evidence="2"/>
<dbReference type="Proteomes" id="UP000315167">
    <property type="component" value="Unassembled WGS sequence"/>
</dbReference>
<dbReference type="AlphaFoldDB" id="A0A562KTY8"/>
<dbReference type="SUPFAM" id="SSF55874">
    <property type="entry name" value="ATPase domain of HSP90 chaperone/DNA topoisomerase II/histidine kinase"/>
    <property type="match status" value="1"/>
</dbReference>
<evidence type="ECO:0000256" key="5">
    <source>
        <dbReference type="ARBA" id="ARBA00022741"/>
    </source>
</evidence>
<evidence type="ECO:0000256" key="9">
    <source>
        <dbReference type="SAM" id="Phobius"/>
    </source>
</evidence>
<evidence type="ECO:0000256" key="4">
    <source>
        <dbReference type="ARBA" id="ARBA00022679"/>
    </source>
</evidence>
<dbReference type="Gene3D" id="3.30.565.10">
    <property type="entry name" value="Histidine kinase-like ATPase, C-terminal domain"/>
    <property type="match status" value="1"/>
</dbReference>
<keyword evidence="8" id="KW-0902">Two-component regulatory system</keyword>
<name>A0A562KTY8_9GAMM</name>
<dbReference type="InterPro" id="IPR004358">
    <property type="entry name" value="Sig_transdc_His_kin-like_C"/>
</dbReference>
<dbReference type="PANTHER" id="PTHR43065">
    <property type="entry name" value="SENSOR HISTIDINE KINASE"/>
    <property type="match status" value="1"/>
</dbReference>
<dbReference type="PRINTS" id="PR00344">
    <property type="entry name" value="BCTRLSENSOR"/>
</dbReference>
<dbReference type="SMART" id="SM00387">
    <property type="entry name" value="HATPase_c"/>
    <property type="match status" value="1"/>
</dbReference>
<dbReference type="GO" id="GO:0005524">
    <property type="term" value="F:ATP binding"/>
    <property type="evidence" value="ECO:0007669"/>
    <property type="project" value="UniProtKB-KW"/>
</dbReference>
<comment type="caution">
    <text evidence="11">The sequence shown here is derived from an EMBL/GenBank/DDBJ whole genome shotgun (WGS) entry which is preliminary data.</text>
</comment>
<evidence type="ECO:0000256" key="8">
    <source>
        <dbReference type="ARBA" id="ARBA00023012"/>
    </source>
</evidence>
<gene>
    <name evidence="11" type="ORF">IP90_03264</name>
</gene>
<sequence>MWNGFAHWLRSAPIADPVDRRNAPVMQVLLLFYGALLPLTWVWHAVTRGIQAGEPVVLLMDMVIAALAWVSIAMIRHGRFRPAIVLFLAPQLISMGITFFALGVQSQLLDPAPTMLTLVISGLVLGRNALWIAFGLLMLVFATGFVSDAIRATQLGVPLRRALANAPVILISYSLITIVLDRSIKALRESLAESDARGRDLQREMAERERAQAQLIHSQKMEATGRLASGLSHDFNNILDVISGYAEQRHDIPDIENRDARDAAFSKALGSVEVAAARGTALTRKLLTFSRHDMARPQVFDAVRLIAELQPMLRQLLPRNIRLDMPDPTEPLPVRIDRSEFEMMILNIAANARDAMEQGGRFGIRLEGKPDGIVEIALSDTGHGMDDDVLQHIFEPFFTTKDAVDGTGLGLAVIRDLLKTAGGNISVRSTVGEGTTFLVQLPLEPAPLPG</sequence>
<dbReference type="SUPFAM" id="SSF47384">
    <property type="entry name" value="Homodimeric domain of signal transducing histidine kinase"/>
    <property type="match status" value="1"/>
</dbReference>
<dbReference type="SMART" id="SM00388">
    <property type="entry name" value="HisKA"/>
    <property type="match status" value="1"/>
</dbReference>
<keyword evidence="6 11" id="KW-0418">Kinase</keyword>
<dbReference type="PANTHER" id="PTHR43065:SF46">
    <property type="entry name" value="C4-DICARBOXYLATE TRANSPORT SENSOR PROTEIN DCTB"/>
    <property type="match status" value="1"/>
</dbReference>
<dbReference type="EMBL" id="VLKN01000016">
    <property type="protein sequence ID" value="TWH98890.1"/>
    <property type="molecule type" value="Genomic_DNA"/>
</dbReference>
<keyword evidence="4" id="KW-0808">Transferase</keyword>
<protein>
    <recommendedName>
        <fullName evidence="2">histidine kinase</fullName>
        <ecNumber evidence="2">2.7.13.3</ecNumber>
    </recommendedName>
</protein>
<keyword evidence="7" id="KW-0067">ATP-binding</keyword>
<dbReference type="InterPro" id="IPR036890">
    <property type="entry name" value="HATPase_C_sf"/>
</dbReference>
<proteinExistence type="predicted"/>
<feature type="domain" description="Histidine kinase" evidence="10">
    <location>
        <begin position="230"/>
        <end position="445"/>
    </location>
</feature>
<organism evidence="11 12">
    <name type="scientific">Luteimonas cucumeris</name>
    <dbReference type="NCBI Taxonomy" id="985012"/>
    <lineage>
        <taxon>Bacteria</taxon>
        <taxon>Pseudomonadati</taxon>
        <taxon>Pseudomonadota</taxon>
        <taxon>Gammaproteobacteria</taxon>
        <taxon>Lysobacterales</taxon>
        <taxon>Lysobacteraceae</taxon>
        <taxon>Luteimonas</taxon>
    </lineage>
</organism>